<proteinExistence type="predicted"/>
<dbReference type="GO" id="GO:0006952">
    <property type="term" value="P:defense response"/>
    <property type="evidence" value="ECO:0007669"/>
    <property type="project" value="UniProtKB-ARBA"/>
</dbReference>
<dbReference type="PANTHER" id="PTHR48053">
    <property type="entry name" value="LEUCINE RICH REPEAT FAMILY PROTEIN, EXPRESSED"/>
    <property type="match status" value="1"/>
</dbReference>
<keyword evidence="17" id="KW-0325">Glycoprotein</keyword>
<evidence type="ECO:0000256" key="7">
    <source>
        <dbReference type="ARBA" id="ARBA00022679"/>
    </source>
</evidence>
<dbReference type="SUPFAM" id="SSF52058">
    <property type="entry name" value="L domain-like"/>
    <property type="match status" value="2"/>
</dbReference>
<evidence type="ECO:0000256" key="19">
    <source>
        <dbReference type="ARBA" id="ARBA00048679"/>
    </source>
</evidence>
<keyword evidence="11 20" id="KW-0547">Nucleotide-binding</keyword>
<dbReference type="InterPro" id="IPR013210">
    <property type="entry name" value="LRR_N_plant-typ"/>
</dbReference>
<keyword evidence="9 22" id="KW-0732">Signal</keyword>
<dbReference type="GO" id="GO:0051707">
    <property type="term" value="P:response to other organism"/>
    <property type="evidence" value="ECO:0007669"/>
    <property type="project" value="UniProtKB-ARBA"/>
</dbReference>
<accession>A0AAV6Y4W9</accession>
<evidence type="ECO:0000256" key="17">
    <source>
        <dbReference type="ARBA" id="ARBA00023180"/>
    </source>
</evidence>
<keyword evidence="16" id="KW-0675">Receptor</keyword>
<dbReference type="GO" id="GO:0004674">
    <property type="term" value="F:protein serine/threonine kinase activity"/>
    <property type="evidence" value="ECO:0007669"/>
    <property type="project" value="UniProtKB-KW"/>
</dbReference>
<dbReference type="PROSITE" id="PS00107">
    <property type="entry name" value="PROTEIN_KINASE_ATP"/>
    <property type="match status" value="1"/>
</dbReference>
<dbReference type="InterPro" id="IPR017441">
    <property type="entry name" value="Protein_kinase_ATP_BS"/>
</dbReference>
<dbReference type="InterPro" id="IPR011009">
    <property type="entry name" value="Kinase-like_dom_sf"/>
</dbReference>
<evidence type="ECO:0000313" key="25">
    <source>
        <dbReference type="Proteomes" id="UP000826271"/>
    </source>
</evidence>
<dbReference type="FunFam" id="1.10.510.10:FF:000445">
    <property type="entry name" value="MDIS1-interacting receptor like kinase 2"/>
    <property type="match status" value="1"/>
</dbReference>
<dbReference type="Pfam" id="PF00560">
    <property type="entry name" value="LRR_1"/>
    <property type="match status" value="2"/>
</dbReference>
<evidence type="ECO:0000256" key="5">
    <source>
        <dbReference type="ARBA" id="ARBA00022553"/>
    </source>
</evidence>
<name>A0AAV6Y4W9_9LAMI</name>
<feature type="chain" id="PRO_5043439988" description="non-specific serine/threonine protein kinase" evidence="22">
    <location>
        <begin position="22"/>
        <end position="992"/>
    </location>
</feature>
<evidence type="ECO:0000256" key="18">
    <source>
        <dbReference type="ARBA" id="ARBA00047899"/>
    </source>
</evidence>
<evidence type="ECO:0000256" key="10">
    <source>
        <dbReference type="ARBA" id="ARBA00022737"/>
    </source>
</evidence>
<evidence type="ECO:0000256" key="4">
    <source>
        <dbReference type="ARBA" id="ARBA00022527"/>
    </source>
</evidence>
<dbReference type="InterPro" id="IPR003591">
    <property type="entry name" value="Leu-rich_rpt_typical-subtyp"/>
</dbReference>
<feature type="binding site" evidence="20">
    <location>
        <position position="712"/>
    </location>
    <ligand>
        <name>ATP</name>
        <dbReference type="ChEBI" id="CHEBI:30616"/>
    </ligand>
</feature>
<keyword evidence="8 21" id="KW-0812">Transmembrane</keyword>
<evidence type="ECO:0000256" key="8">
    <source>
        <dbReference type="ARBA" id="ARBA00022692"/>
    </source>
</evidence>
<dbReference type="Gene3D" id="3.30.200.20">
    <property type="entry name" value="Phosphorylase Kinase, domain 1"/>
    <property type="match status" value="1"/>
</dbReference>
<evidence type="ECO:0000256" key="16">
    <source>
        <dbReference type="ARBA" id="ARBA00023170"/>
    </source>
</evidence>
<dbReference type="InterPro" id="IPR008266">
    <property type="entry name" value="Tyr_kinase_AS"/>
</dbReference>
<evidence type="ECO:0000256" key="21">
    <source>
        <dbReference type="SAM" id="Phobius"/>
    </source>
</evidence>
<feature type="signal peptide" evidence="22">
    <location>
        <begin position="1"/>
        <end position="21"/>
    </location>
</feature>
<keyword evidence="10" id="KW-0677">Repeat</keyword>
<evidence type="ECO:0000256" key="14">
    <source>
        <dbReference type="ARBA" id="ARBA00022989"/>
    </source>
</evidence>
<evidence type="ECO:0000256" key="20">
    <source>
        <dbReference type="PROSITE-ProRule" id="PRU10141"/>
    </source>
</evidence>
<dbReference type="FunFam" id="3.80.10.10:FF:000095">
    <property type="entry name" value="LRR receptor-like serine/threonine-protein kinase GSO1"/>
    <property type="match status" value="1"/>
</dbReference>
<keyword evidence="14 21" id="KW-1133">Transmembrane helix</keyword>
<keyword evidence="12" id="KW-0418">Kinase</keyword>
<reference evidence="24" key="1">
    <citation type="submission" date="2019-10" db="EMBL/GenBank/DDBJ databases">
        <authorList>
            <person name="Zhang R."/>
            <person name="Pan Y."/>
            <person name="Wang J."/>
            <person name="Ma R."/>
            <person name="Yu S."/>
        </authorList>
    </citation>
    <scope>NUCLEOTIDE SEQUENCE</scope>
    <source>
        <strain evidence="24">LA-IB0</strain>
        <tissue evidence="24">Leaf</tissue>
    </source>
</reference>
<dbReference type="InterPro" id="IPR000719">
    <property type="entry name" value="Prot_kinase_dom"/>
</dbReference>
<evidence type="ECO:0000256" key="22">
    <source>
        <dbReference type="SAM" id="SignalP"/>
    </source>
</evidence>
<dbReference type="PROSITE" id="PS50011">
    <property type="entry name" value="PROTEIN_KINASE_DOM"/>
    <property type="match status" value="1"/>
</dbReference>
<organism evidence="24 25">
    <name type="scientific">Buddleja alternifolia</name>
    <dbReference type="NCBI Taxonomy" id="168488"/>
    <lineage>
        <taxon>Eukaryota</taxon>
        <taxon>Viridiplantae</taxon>
        <taxon>Streptophyta</taxon>
        <taxon>Embryophyta</taxon>
        <taxon>Tracheophyta</taxon>
        <taxon>Spermatophyta</taxon>
        <taxon>Magnoliopsida</taxon>
        <taxon>eudicotyledons</taxon>
        <taxon>Gunneridae</taxon>
        <taxon>Pentapetalae</taxon>
        <taxon>asterids</taxon>
        <taxon>lamiids</taxon>
        <taxon>Lamiales</taxon>
        <taxon>Scrophulariaceae</taxon>
        <taxon>Buddlejeae</taxon>
        <taxon>Buddleja</taxon>
    </lineage>
</organism>
<dbReference type="FunFam" id="3.30.200.20:FF:000309">
    <property type="entry name" value="Leucine-rich repeat receptor protein kinase MSP1"/>
    <property type="match status" value="1"/>
</dbReference>
<keyword evidence="25" id="KW-1185">Reference proteome</keyword>
<evidence type="ECO:0000256" key="1">
    <source>
        <dbReference type="ARBA" id="ARBA00004236"/>
    </source>
</evidence>
<dbReference type="FunFam" id="3.80.10.10:FF:000383">
    <property type="entry name" value="Leucine-rich repeat receptor protein kinase EMS1"/>
    <property type="match status" value="1"/>
</dbReference>
<comment type="caution">
    <text evidence="24">The sequence shown here is derived from an EMBL/GenBank/DDBJ whole genome shotgun (WGS) entry which is preliminary data.</text>
</comment>
<dbReference type="Proteomes" id="UP000826271">
    <property type="component" value="Unassembled WGS sequence"/>
</dbReference>
<sequence>MISLQFLSLLMITLLAYHLDAQRHDEIEANALLKWKSTLNNQSQSLLNSWGTNTIVGNPCNNWIGIGCDKSGRVSQLNLSYNGIIGTLHDFDFSALPHLHRLDLYSNSLYGTIPSTIANLSKLKYLDLSENDFSGNIPGPFGLLKNLQFLYLYKNHFIGPIPQQIGLMRSLVEVKFFFNNFTGSIPSSIVNLTNIRGIYLHGNQFSGPVPQEIGLMNSLVEVNFFDNNFIGSIPANLGNLTNIEFLSLAKNQLSGHIPPELGKLKSLLDLRLFMNNLNGHVPLEFDNLTHLQVLTLSVNSLTGHMPQNVCLGGILRNLSLHTNNFVGNVPKSLKNCTTLYTLLMYGNQITGNVSEEFGVYPDLFYIDTSNNSLYGEVTADWAVSRNLAGLLMSRNNLSGTIPSKFGDLSQLLVLDLSSNEITGIFPQNLTNLPLLFELKLSDNKLVGKIPIEIGNLLELRRFTIGGNALNGSIPGEIGACTKLQYLNLSKNALNGNIPVEIGQLKSLENLDLSWNMLSGEVQQELGELQTIETMNLSHNFLSGSIPSSFQHCVSLQSIDISYNQLEGPLPNIRAFQNASFNDLRNNKGLCGNIAGLNNCAPVISIDDGNKRRGKRMLLLVTFSVLGSIFILIVVICLFLIWRSRKRNVVEANERVHQTKDLFTVWSFDGKMAYENIIEATEDFDSRHCIGTGGSGSVYKAELSDGRVLAIKKLHASDDGLDNILKSFTNEIKALTEIRHRNIVKLYGFCSHARHSFLVYEYLEGGSVASILGNDEKAMEFEWMKRVNVVEGVAGALSYMHHDVSPHIIHRDISSKNVLLDCELQVAHVSDFGTARLLKEDSSHWTSFAGTFGYAAPELAFTMQVNEKCDVYSFGVLALEVIMGKHPGDFISSMLSSSSSSLLPSTSSTPPSLISIGNGILLKDVLDQRLPLPTSDIVATQVVFIAKLALECIHQSPQFRPDIQQVSVQLSKEKAPLSDLLSFITLDQLSNFE</sequence>
<keyword evidence="4" id="KW-0723">Serine/threonine-protein kinase</keyword>
<dbReference type="Gene3D" id="3.80.10.10">
    <property type="entry name" value="Ribonuclease Inhibitor"/>
    <property type="match status" value="3"/>
</dbReference>
<dbReference type="EMBL" id="WHWC01000001">
    <property type="protein sequence ID" value="KAG8389829.1"/>
    <property type="molecule type" value="Genomic_DNA"/>
</dbReference>
<dbReference type="PROSITE" id="PS00109">
    <property type="entry name" value="PROTEIN_KINASE_TYR"/>
    <property type="match status" value="1"/>
</dbReference>
<dbReference type="InterPro" id="IPR051716">
    <property type="entry name" value="Plant_RL_S/T_kinase"/>
</dbReference>
<evidence type="ECO:0000256" key="12">
    <source>
        <dbReference type="ARBA" id="ARBA00022777"/>
    </source>
</evidence>
<gene>
    <name evidence="24" type="ORF">BUALT_Bualt01G0019100</name>
</gene>
<protein>
    <recommendedName>
        <fullName evidence="3">non-specific serine/threonine protein kinase</fullName>
        <ecNumber evidence="3">2.7.11.1</ecNumber>
    </recommendedName>
</protein>
<dbReference type="GO" id="GO:0099402">
    <property type="term" value="P:plant organ development"/>
    <property type="evidence" value="ECO:0007669"/>
    <property type="project" value="UniProtKB-ARBA"/>
</dbReference>
<dbReference type="GO" id="GO:0005886">
    <property type="term" value="C:plasma membrane"/>
    <property type="evidence" value="ECO:0007669"/>
    <property type="project" value="UniProtKB-SubCell"/>
</dbReference>
<dbReference type="Gene3D" id="1.10.510.10">
    <property type="entry name" value="Transferase(Phosphotransferase) domain 1"/>
    <property type="match status" value="1"/>
</dbReference>
<evidence type="ECO:0000256" key="3">
    <source>
        <dbReference type="ARBA" id="ARBA00012513"/>
    </source>
</evidence>
<evidence type="ECO:0000259" key="23">
    <source>
        <dbReference type="PROSITE" id="PS50011"/>
    </source>
</evidence>
<comment type="catalytic activity">
    <reaction evidence="18">
        <text>L-threonyl-[protein] + ATP = O-phospho-L-threonyl-[protein] + ADP + H(+)</text>
        <dbReference type="Rhea" id="RHEA:46608"/>
        <dbReference type="Rhea" id="RHEA-COMP:11060"/>
        <dbReference type="Rhea" id="RHEA-COMP:11605"/>
        <dbReference type="ChEBI" id="CHEBI:15378"/>
        <dbReference type="ChEBI" id="CHEBI:30013"/>
        <dbReference type="ChEBI" id="CHEBI:30616"/>
        <dbReference type="ChEBI" id="CHEBI:61977"/>
        <dbReference type="ChEBI" id="CHEBI:456216"/>
        <dbReference type="EC" id="2.7.11.1"/>
    </reaction>
</comment>
<dbReference type="Pfam" id="PF08263">
    <property type="entry name" value="LRRNT_2"/>
    <property type="match status" value="1"/>
</dbReference>
<comment type="catalytic activity">
    <reaction evidence="19">
        <text>L-seryl-[protein] + ATP = O-phospho-L-seryl-[protein] + ADP + H(+)</text>
        <dbReference type="Rhea" id="RHEA:17989"/>
        <dbReference type="Rhea" id="RHEA-COMP:9863"/>
        <dbReference type="Rhea" id="RHEA-COMP:11604"/>
        <dbReference type="ChEBI" id="CHEBI:15378"/>
        <dbReference type="ChEBI" id="CHEBI:29999"/>
        <dbReference type="ChEBI" id="CHEBI:30616"/>
        <dbReference type="ChEBI" id="CHEBI:83421"/>
        <dbReference type="ChEBI" id="CHEBI:456216"/>
        <dbReference type="EC" id="2.7.11.1"/>
    </reaction>
</comment>
<dbReference type="SMART" id="SM00369">
    <property type="entry name" value="LRR_TYP"/>
    <property type="match status" value="7"/>
</dbReference>
<comment type="subcellular location">
    <subcellularLocation>
        <location evidence="1">Cell membrane</location>
    </subcellularLocation>
    <subcellularLocation>
        <location evidence="2">Membrane</location>
        <topology evidence="2">Single-pass type I membrane protein</topology>
    </subcellularLocation>
</comment>
<evidence type="ECO:0000256" key="13">
    <source>
        <dbReference type="ARBA" id="ARBA00022840"/>
    </source>
</evidence>
<keyword evidence="7" id="KW-0808">Transferase</keyword>
<evidence type="ECO:0000256" key="6">
    <source>
        <dbReference type="ARBA" id="ARBA00022614"/>
    </source>
</evidence>
<evidence type="ECO:0000256" key="11">
    <source>
        <dbReference type="ARBA" id="ARBA00022741"/>
    </source>
</evidence>
<dbReference type="InterPro" id="IPR032675">
    <property type="entry name" value="LRR_dom_sf"/>
</dbReference>
<keyword evidence="15 21" id="KW-0472">Membrane</keyword>
<dbReference type="AlphaFoldDB" id="A0AAV6Y4W9"/>
<dbReference type="InterPro" id="IPR001611">
    <property type="entry name" value="Leu-rich_rpt"/>
</dbReference>
<feature type="domain" description="Protein kinase" evidence="23">
    <location>
        <begin position="683"/>
        <end position="983"/>
    </location>
</feature>
<dbReference type="GO" id="GO:0005524">
    <property type="term" value="F:ATP binding"/>
    <property type="evidence" value="ECO:0007669"/>
    <property type="project" value="UniProtKB-UniRule"/>
</dbReference>
<dbReference type="FunFam" id="3.80.10.10:FF:000400">
    <property type="entry name" value="Nuclear pore complex protein NUP107"/>
    <property type="match status" value="1"/>
</dbReference>
<evidence type="ECO:0000256" key="2">
    <source>
        <dbReference type="ARBA" id="ARBA00004479"/>
    </source>
</evidence>
<dbReference type="EC" id="2.7.11.1" evidence="3"/>
<dbReference type="SUPFAM" id="SSF56112">
    <property type="entry name" value="Protein kinase-like (PK-like)"/>
    <property type="match status" value="1"/>
</dbReference>
<dbReference type="Pfam" id="PF00069">
    <property type="entry name" value="Pkinase"/>
    <property type="match status" value="1"/>
</dbReference>
<keyword evidence="13 20" id="KW-0067">ATP-binding</keyword>
<feature type="transmembrane region" description="Helical" evidence="21">
    <location>
        <begin position="616"/>
        <end position="641"/>
    </location>
</feature>
<dbReference type="GO" id="GO:0009653">
    <property type="term" value="P:anatomical structure morphogenesis"/>
    <property type="evidence" value="ECO:0007669"/>
    <property type="project" value="UniProtKB-ARBA"/>
</dbReference>
<evidence type="ECO:0000313" key="24">
    <source>
        <dbReference type="EMBL" id="KAG8389829.1"/>
    </source>
</evidence>
<keyword evidence="5" id="KW-0597">Phosphoprotein</keyword>
<evidence type="ECO:0000256" key="9">
    <source>
        <dbReference type="ARBA" id="ARBA00022729"/>
    </source>
</evidence>
<keyword evidence="6" id="KW-0433">Leucine-rich repeat</keyword>
<evidence type="ECO:0000256" key="15">
    <source>
        <dbReference type="ARBA" id="ARBA00023136"/>
    </source>
</evidence>
<dbReference type="Pfam" id="PF13855">
    <property type="entry name" value="LRR_8"/>
    <property type="match status" value="3"/>
</dbReference>
<dbReference type="PANTHER" id="PTHR48053:SF168">
    <property type="entry name" value="LRR RECEPTOR-LIKE KINASE FAMILY PROTEIN"/>
    <property type="match status" value="1"/>
</dbReference>